<proteinExistence type="predicted"/>
<dbReference type="Gramene" id="OMERI02G04380.5">
    <property type="protein sequence ID" value="OMERI02G04380.5"/>
    <property type="gene ID" value="OMERI02G04380"/>
</dbReference>
<accession>A0A0E0CFI4</accession>
<dbReference type="HOGENOM" id="CLU_827365_0_0_1"/>
<evidence type="ECO:0000313" key="1">
    <source>
        <dbReference type="EnsemblPlants" id="OMERI02G04380.5"/>
    </source>
</evidence>
<dbReference type="AlphaFoldDB" id="A0A0E0CFI4"/>
<reference evidence="1" key="1">
    <citation type="submission" date="2015-04" db="UniProtKB">
        <authorList>
            <consortium name="EnsemblPlants"/>
        </authorList>
    </citation>
    <scope>IDENTIFICATION</scope>
</reference>
<evidence type="ECO:0000313" key="2">
    <source>
        <dbReference type="Proteomes" id="UP000008021"/>
    </source>
</evidence>
<dbReference type="Proteomes" id="UP000008021">
    <property type="component" value="Chromosome 2"/>
</dbReference>
<name>A0A0E0CFI4_9ORYZ</name>
<keyword evidence="2" id="KW-1185">Reference proteome</keyword>
<organism evidence="1">
    <name type="scientific">Oryza meridionalis</name>
    <dbReference type="NCBI Taxonomy" id="40149"/>
    <lineage>
        <taxon>Eukaryota</taxon>
        <taxon>Viridiplantae</taxon>
        <taxon>Streptophyta</taxon>
        <taxon>Embryophyta</taxon>
        <taxon>Tracheophyta</taxon>
        <taxon>Spermatophyta</taxon>
        <taxon>Magnoliopsida</taxon>
        <taxon>Liliopsida</taxon>
        <taxon>Poales</taxon>
        <taxon>Poaceae</taxon>
        <taxon>BOP clade</taxon>
        <taxon>Oryzoideae</taxon>
        <taxon>Oryzeae</taxon>
        <taxon>Oryzinae</taxon>
        <taxon>Oryza</taxon>
    </lineage>
</organism>
<protein>
    <submittedName>
        <fullName evidence="1">Uncharacterized protein</fullName>
    </submittedName>
</protein>
<sequence length="336" mass="36173">MVANASMAEELAIAIPTEQSKVRVHLGGGRSSTIAMSHTPAVFKERKRSAQPRAPYGGAGAVAGGLWLMSDGVRSRERGGASRWSRCWIGLASLAGATSTEEPIGSTWTRQQARDTGDAMGCDRRGRGCSGGEIAMEQRMGGEIAVECTAAAADGEYLGSVGRWIAAAAAADGDDVGSCCGQSWQMGKTTAPAVVGEDLASVQCAAEAVECTAAAAAATEWDDDARSEEEERRPCVERVKSSSEMGGWYGLHLSNFCSSLVTFLLIEHLKKPHERLYRTHIRRSTILKTVRSSTTRYTLIKTYSSLSISNLTPNIFGKISRFLLRQKYVAKQIYRH</sequence>
<dbReference type="EnsemblPlants" id="OMERI02G04380.5">
    <property type="protein sequence ID" value="OMERI02G04380.5"/>
    <property type="gene ID" value="OMERI02G04380"/>
</dbReference>
<reference evidence="1" key="2">
    <citation type="submission" date="2018-05" db="EMBL/GenBank/DDBJ databases">
        <title>OmerRS3 (Oryza meridionalis Reference Sequence Version 3).</title>
        <authorList>
            <person name="Zhang J."/>
            <person name="Kudrna D."/>
            <person name="Lee S."/>
            <person name="Talag J."/>
            <person name="Welchert J."/>
            <person name="Wing R.A."/>
        </authorList>
    </citation>
    <scope>NUCLEOTIDE SEQUENCE [LARGE SCALE GENOMIC DNA]</scope>
    <source>
        <strain evidence="1">cv. OR44</strain>
    </source>
</reference>